<comment type="caution">
    <text evidence="2">The sequence shown here is derived from an EMBL/GenBank/DDBJ whole genome shotgun (WGS) entry which is preliminary data.</text>
</comment>
<evidence type="ECO:0000256" key="1">
    <source>
        <dbReference type="SAM" id="MobiDB-lite"/>
    </source>
</evidence>
<feature type="compositionally biased region" description="Basic and acidic residues" evidence="1">
    <location>
        <begin position="377"/>
        <end position="388"/>
    </location>
</feature>
<organism evidence="2 3">
    <name type="scientific">Vitis vinifera</name>
    <name type="common">Grape</name>
    <dbReference type="NCBI Taxonomy" id="29760"/>
    <lineage>
        <taxon>Eukaryota</taxon>
        <taxon>Viridiplantae</taxon>
        <taxon>Streptophyta</taxon>
        <taxon>Embryophyta</taxon>
        <taxon>Tracheophyta</taxon>
        <taxon>Spermatophyta</taxon>
        <taxon>Magnoliopsida</taxon>
        <taxon>eudicotyledons</taxon>
        <taxon>Gunneridae</taxon>
        <taxon>Pentapetalae</taxon>
        <taxon>rosids</taxon>
        <taxon>Vitales</taxon>
        <taxon>Vitaceae</taxon>
        <taxon>Viteae</taxon>
        <taxon>Vitis</taxon>
    </lineage>
</organism>
<protein>
    <recommendedName>
        <fullName evidence="4">DUF4283 domain-containing protein</fullName>
    </recommendedName>
</protein>
<evidence type="ECO:0008006" key="4">
    <source>
        <dbReference type="Google" id="ProtNLM"/>
    </source>
</evidence>
<name>A0A438EUB4_VITVI</name>
<gene>
    <name evidence="2" type="ORF">CK203_075412</name>
</gene>
<evidence type="ECO:0000313" key="3">
    <source>
        <dbReference type="Proteomes" id="UP000288805"/>
    </source>
</evidence>
<proteinExistence type="predicted"/>
<feature type="region of interest" description="Disordered" evidence="1">
    <location>
        <begin position="377"/>
        <end position="403"/>
    </location>
</feature>
<accession>A0A438EUB4</accession>
<dbReference type="EMBL" id="QGNW01001184">
    <property type="protein sequence ID" value="RVW51297.1"/>
    <property type="molecule type" value="Genomic_DNA"/>
</dbReference>
<feature type="compositionally biased region" description="Basic and acidic residues" evidence="1">
    <location>
        <begin position="152"/>
        <end position="165"/>
    </location>
</feature>
<evidence type="ECO:0000313" key="2">
    <source>
        <dbReference type="EMBL" id="RVW51297.1"/>
    </source>
</evidence>
<reference evidence="2 3" key="1">
    <citation type="journal article" date="2018" name="PLoS Genet.">
        <title>Population sequencing reveals clonal diversity and ancestral inbreeding in the grapevine cultivar Chardonnay.</title>
        <authorList>
            <person name="Roach M.J."/>
            <person name="Johnson D.L."/>
            <person name="Bohlmann J."/>
            <person name="van Vuuren H.J."/>
            <person name="Jones S.J."/>
            <person name="Pretorius I.S."/>
            <person name="Schmidt S.A."/>
            <person name="Borneman A.R."/>
        </authorList>
    </citation>
    <scope>NUCLEOTIDE SEQUENCE [LARGE SCALE GENOMIC DNA]</scope>
    <source>
        <strain evidence="3">cv. Chardonnay</strain>
        <tissue evidence="2">Leaf</tissue>
    </source>
</reference>
<dbReference type="Proteomes" id="UP000288805">
    <property type="component" value="Unassembled WGS sequence"/>
</dbReference>
<sequence length="476" mass="52106">METLKSSFVGKWGDFGDPVPHLDGLNTWAVENWQLHGVSISLLGGSLILFDFEVSSDADAVLNSGLRWFENKRLLLNRDSCGGFVTVDEVSAKNHNSQWTRILLWWEVPPWMSQVVPKGNVQEVRVEGDGSARAMKQRGHSSGKSQIEEGEVASREGKQKVDVRKGAVGSDGMRRGKSEVRRCLVADGMPLDNCTTKGVGWVAGHVAQIWEDKSLNGNWAFSGSKEDLGPFSSAQPTRWVDVFKSPCVGLRRDLAKPLCGGRTRAVRWMRLDVGKWQNELLEEADRCQEAFFGVIESRVLQVGSFPGISHLAFIVETLLAEVYRKEAFGKFSSPVGLLGGGSSSLVSSMSKDERRGNGDVNRPLCVISSEGLVVESLEHQPKDTEKANQEVCSEEGNSGSKSPRIASLLRKMESRKVATFQSRRGGHAPHPDLLGSCEIWNALELKVVNSGRARRGDMAVFTQGLAMSGAFCFAGL</sequence>
<dbReference type="AlphaFoldDB" id="A0A438EUB4"/>
<feature type="region of interest" description="Disordered" evidence="1">
    <location>
        <begin position="128"/>
        <end position="174"/>
    </location>
</feature>